<dbReference type="Pfam" id="PF00266">
    <property type="entry name" value="Aminotran_5"/>
    <property type="match status" value="1"/>
</dbReference>
<evidence type="ECO:0000256" key="3">
    <source>
        <dbReference type="ARBA" id="ARBA00012239"/>
    </source>
</evidence>
<keyword evidence="7" id="KW-0408">Iron</keyword>
<dbReference type="AlphaFoldDB" id="A0A1H9MV73"/>
<organism evidence="13 14">
    <name type="scientific">Flavobacterium frigoris</name>
    <dbReference type="NCBI Taxonomy" id="229204"/>
    <lineage>
        <taxon>Bacteria</taxon>
        <taxon>Pseudomonadati</taxon>
        <taxon>Bacteroidota</taxon>
        <taxon>Flavobacteriia</taxon>
        <taxon>Flavobacteriales</taxon>
        <taxon>Flavobacteriaceae</taxon>
        <taxon>Flavobacterium</taxon>
    </lineage>
</organism>
<evidence type="ECO:0000256" key="4">
    <source>
        <dbReference type="ARBA" id="ARBA00022679"/>
    </source>
</evidence>
<comment type="similarity">
    <text evidence="2">Belongs to the class-V pyridoxal-phosphate-dependent aminotransferase family. NifS/IscS subfamily.</text>
</comment>
<sequence>MNSSDIMYFDNASTTKVDDEVIDSMLPFFKDYYGNASSSHKYGSNIKKEIEISKQKVADLINSKTKEIIFTSGATESINMVLKGITKTNSKRNQIITVSTEHSAVLDTCLFLENQGIDIVYLPVKSSGIIDLEELNKIIGLQTLMICIMLVNNETGVIQPIKEITDLAHKHGALMFTDATQAIGKIKVDVLSLDVDFMAFSAHKFHGPKGIGALFLKEQLIKNFNSLIHGGGHQDGLRSGTLNVTGIIGLAKACEIAKVQVETSKQIEELRNELENELLKIDGTYINGDIEKRICNISNICFPSIDSDVLINRLDTICVSNGSACTSALIEPSYVLKAMGLSNEDAFSSLRFSLSKYTTKKEVTFLIEKLKQIITYLTSLKHV</sequence>
<dbReference type="GO" id="GO:0051536">
    <property type="term" value="F:iron-sulfur cluster binding"/>
    <property type="evidence" value="ECO:0007669"/>
    <property type="project" value="UniProtKB-KW"/>
</dbReference>
<evidence type="ECO:0000313" key="13">
    <source>
        <dbReference type="EMBL" id="SER27606.1"/>
    </source>
</evidence>
<dbReference type="PIRSF" id="PIRSF005572">
    <property type="entry name" value="NifS"/>
    <property type="match status" value="1"/>
</dbReference>
<keyword evidence="4" id="KW-0808">Transferase</keyword>
<dbReference type="EC" id="2.8.1.7" evidence="3"/>
<proteinExistence type="inferred from homology"/>
<dbReference type="InterPro" id="IPR000192">
    <property type="entry name" value="Aminotrans_V_dom"/>
</dbReference>
<protein>
    <recommendedName>
        <fullName evidence="3">cysteine desulfurase</fullName>
        <ecNumber evidence="3">2.8.1.7</ecNumber>
    </recommendedName>
</protein>
<evidence type="ECO:0000256" key="9">
    <source>
        <dbReference type="ARBA" id="ARBA00050776"/>
    </source>
</evidence>
<keyword evidence="5" id="KW-0479">Metal-binding</keyword>
<comment type="cofactor">
    <cofactor evidence="1 10">
        <name>pyridoxal 5'-phosphate</name>
        <dbReference type="ChEBI" id="CHEBI:597326"/>
    </cofactor>
</comment>
<evidence type="ECO:0000256" key="5">
    <source>
        <dbReference type="ARBA" id="ARBA00022723"/>
    </source>
</evidence>
<evidence type="ECO:0000259" key="12">
    <source>
        <dbReference type="Pfam" id="PF00266"/>
    </source>
</evidence>
<evidence type="ECO:0000256" key="7">
    <source>
        <dbReference type="ARBA" id="ARBA00023004"/>
    </source>
</evidence>
<evidence type="ECO:0000256" key="10">
    <source>
        <dbReference type="RuleBase" id="RU004504"/>
    </source>
</evidence>
<dbReference type="PROSITE" id="PS00595">
    <property type="entry name" value="AA_TRANSFER_CLASS_5"/>
    <property type="match status" value="1"/>
</dbReference>
<keyword evidence="6" id="KW-0663">Pyridoxal phosphate</keyword>
<evidence type="ECO:0000256" key="2">
    <source>
        <dbReference type="ARBA" id="ARBA00006490"/>
    </source>
</evidence>
<dbReference type="InterPro" id="IPR020578">
    <property type="entry name" value="Aminotrans_V_PyrdxlP_BS"/>
</dbReference>
<keyword evidence="8" id="KW-0411">Iron-sulfur</keyword>
<dbReference type="GO" id="GO:0046872">
    <property type="term" value="F:metal ion binding"/>
    <property type="evidence" value="ECO:0007669"/>
    <property type="project" value="UniProtKB-KW"/>
</dbReference>
<evidence type="ECO:0000256" key="6">
    <source>
        <dbReference type="ARBA" id="ARBA00022898"/>
    </source>
</evidence>
<dbReference type="EMBL" id="FOFZ01000009">
    <property type="protein sequence ID" value="SER27606.1"/>
    <property type="molecule type" value="Genomic_DNA"/>
</dbReference>
<feature type="coiled-coil region" evidence="11">
    <location>
        <begin position="257"/>
        <end position="287"/>
    </location>
</feature>
<dbReference type="GO" id="GO:0031071">
    <property type="term" value="F:cysteine desulfurase activity"/>
    <property type="evidence" value="ECO:0007669"/>
    <property type="project" value="UniProtKB-EC"/>
</dbReference>
<evidence type="ECO:0000256" key="11">
    <source>
        <dbReference type="SAM" id="Coils"/>
    </source>
</evidence>
<dbReference type="PANTHER" id="PTHR11601:SF34">
    <property type="entry name" value="CYSTEINE DESULFURASE"/>
    <property type="match status" value="1"/>
</dbReference>
<gene>
    <name evidence="13" type="ORF">SAMN05444355_10933</name>
</gene>
<name>A0A1H9MV73_FLAFI</name>
<dbReference type="Proteomes" id="UP000183658">
    <property type="component" value="Unassembled WGS sequence"/>
</dbReference>
<dbReference type="OrthoDB" id="9808002at2"/>
<dbReference type="InterPro" id="IPR015424">
    <property type="entry name" value="PyrdxlP-dep_Trfase"/>
</dbReference>
<feature type="domain" description="Aminotransferase class V" evidence="12">
    <location>
        <begin position="7"/>
        <end position="364"/>
    </location>
</feature>
<accession>A0A1H9MV73</accession>
<dbReference type="RefSeq" id="WP_074723779.1">
    <property type="nucleotide sequence ID" value="NZ_CBCRVS010000009.1"/>
</dbReference>
<comment type="catalytic activity">
    <reaction evidence="9">
        <text>(sulfur carrier)-H + L-cysteine = (sulfur carrier)-SH + L-alanine</text>
        <dbReference type="Rhea" id="RHEA:43892"/>
        <dbReference type="Rhea" id="RHEA-COMP:14737"/>
        <dbReference type="Rhea" id="RHEA-COMP:14739"/>
        <dbReference type="ChEBI" id="CHEBI:29917"/>
        <dbReference type="ChEBI" id="CHEBI:35235"/>
        <dbReference type="ChEBI" id="CHEBI:57972"/>
        <dbReference type="ChEBI" id="CHEBI:64428"/>
        <dbReference type="EC" id="2.8.1.7"/>
    </reaction>
</comment>
<dbReference type="SUPFAM" id="SSF53383">
    <property type="entry name" value="PLP-dependent transferases"/>
    <property type="match status" value="1"/>
</dbReference>
<reference evidence="14" key="1">
    <citation type="submission" date="2016-10" db="EMBL/GenBank/DDBJ databases">
        <authorList>
            <person name="Varghese N."/>
            <person name="Submissions S."/>
        </authorList>
    </citation>
    <scope>NUCLEOTIDE SEQUENCE [LARGE SCALE GENOMIC DNA]</scope>
    <source>
        <strain evidence="14">DSM 15719</strain>
    </source>
</reference>
<dbReference type="Gene3D" id="3.40.640.10">
    <property type="entry name" value="Type I PLP-dependent aspartate aminotransferase-like (Major domain)"/>
    <property type="match status" value="1"/>
</dbReference>
<evidence type="ECO:0000313" key="14">
    <source>
        <dbReference type="Proteomes" id="UP000183658"/>
    </source>
</evidence>
<keyword evidence="14" id="KW-1185">Reference proteome</keyword>
<dbReference type="Gene3D" id="3.90.1150.10">
    <property type="entry name" value="Aspartate Aminotransferase, domain 1"/>
    <property type="match status" value="1"/>
</dbReference>
<dbReference type="InterPro" id="IPR015421">
    <property type="entry name" value="PyrdxlP-dep_Trfase_major"/>
</dbReference>
<evidence type="ECO:0000256" key="8">
    <source>
        <dbReference type="ARBA" id="ARBA00023014"/>
    </source>
</evidence>
<dbReference type="PANTHER" id="PTHR11601">
    <property type="entry name" value="CYSTEINE DESULFURYLASE FAMILY MEMBER"/>
    <property type="match status" value="1"/>
</dbReference>
<dbReference type="InterPro" id="IPR015422">
    <property type="entry name" value="PyrdxlP-dep_Trfase_small"/>
</dbReference>
<dbReference type="InterPro" id="IPR016454">
    <property type="entry name" value="Cysteine_dSase"/>
</dbReference>
<evidence type="ECO:0000256" key="1">
    <source>
        <dbReference type="ARBA" id="ARBA00001933"/>
    </source>
</evidence>
<keyword evidence="11" id="KW-0175">Coiled coil</keyword>